<keyword evidence="3" id="KW-1185">Reference proteome</keyword>
<dbReference type="EMBL" id="AQGS01000084">
    <property type="protein sequence ID" value="EPS43211.1"/>
    <property type="molecule type" value="Genomic_DNA"/>
</dbReference>
<feature type="compositionally biased region" description="Low complexity" evidence="1">
    <location>
        <begin position="48"/>
        <end position="59"/>
    </location>
</feature>
<feature type="compositionally biased region" description="Basic and acidic residues" evidence="1">
    <location>
        <begin position="64"/>
        <end position="80"/>
    </location>
</feature>
<organism evidence="2 3">
    <name type="scientific">Dactylellina haptotyla (strain CBS 200.50)</name>
    <name type="common">Nematode-trapping fungus</name>
    <name type="synonym">Monacrosporium haptotylum</name>
    <dbReference type="NCBI Taxonomy" id="1284197"/>
    <lineage>
        <taxon>Eukaryota</taxon>
        <taxon>Fungi</taxon>
        <taxon>Dikarya</taxon>
        <taxon>Ascomycota</taxon>
        <taxon>Pezizomycotina</taxon>
        <taxon>Orbiliomycetes</taxon>
        <taxon>Orbiliales</taxon>
        <taxon>Orbiliaceae</taxon>
        <taxon>Dactylellina</taxon>
    </lineage>
</organism>
<reference evidence="3" key="2">
    <citation type="submission" date="2013-04" db="EMBL/GenBank/DDBJ databases">
        <title>Genomic mechanisms accounting for the adaptation to parasitism in nematode-trapping fungi.</title>
        <authorList>
            <person name="Ahren D.G."/>
        </authorList>
    </citation>
    <scope>NUCLEOTIDE SEQUENCE [LARGE SCALE GENOMIC DNA]</scope>
    <source>
        <strain evidence="3">CBS 200.50</strain>
    </source>
</reference>
<gene>
    <name evidence="2" type="ORF">H072_2800</name>
</gene>
<feature type="compositionally biased region" description="Polar residues" evidence="1">
    <location>
        <begin position="108"/>
        <end position="134"/>
    </location>
</feature>
<evidence type="ECO:0000313" key="2">
    <source>
        <dbReference type="EMBL" id="EPS43211.1"/>
    </source>
</evidence>
<dbReference type="Proteomes" id="UP000015100">
    <property type="component" value="Unassembled WGS sequence"/>
</dbReference>
<name>S8AQ51_DACHA</name>
<dbReference type="GO" id="GO:0033328">
    <property type="term" value="F:peroxisome membrane targeting sequence binding"/>
    <property type="evidence" value="ECO:0007669"/>
    <property type="project" value="TreeGrafter"/>
</dbReference>
<dbReference type="Pfam" id="PF04614">
    <property type="entry name" value="Pex19"/>
    <property type="match status" value="1"/>
</dbReference>
<sequence length="378" mass="41616">MSSDHKIYPREARAADATLLAELKGRPIATQQLPHGDTLVTSISCEAPGPSDPGSRSSPQQLSDEFHYDRERQVVEEIAGRVDNANEDDGSDDDELDELDDLLDEFNAASSASMARNITGESSAQGASMNQPSLDSLDDDFAKQLQQGMADLLKEMEESPEFQAQFDSLVQELDKTAGPGSNDNVVPKEVVNSGVNETSRGEEDGISEGASSFHDTISRTMERMKESGAEIDTEMADSQSDDFLAEMLKQMQMATGQGGSDEDFSKMLMGMMEQLTNKEILYEPMKELDEKFPGWLVENEGKQSEEDMRNFREQSKLVKEIVAKFEQPGYSDTSEVDREYIVERMQKMQAVGSPPAELLGDVGQGEGLPPDIENCPVQ</sequence>
<feature type="compositionally biased region" description="Acidic residues" evidence="1">
    <location>
        <begin position="85"/>
        <end position="104"/>
    </location>
</feature>
<dbReference type="InterPro" id="IPR006708">
    <property type="entry name" value="Pex19"/>
</dbReference>
<dbReference type="InterPro" id="IPR038322">
    <property type="entry name" value="Pex19_C_sf"/>
</dbReference>
<protein>
    <submittedName>
        <fullName evidence="2">Uncharacterized protein</fullName>
    </submittedName>
</protein>
<feature type="region of interest" description="Disordered" evidence="1">
    <location>
        <begin position="354"/>
        <end position="378"/>
    </location>
</feature>
<dbReference type="OMA" id="YEPMKEM"/>
<evidence type="ECO:0000313" key="3">
    <source>
        <dbReference type="Proteomes" id="UP000015100"/>
    </source>
</evidence>
<dbReference type="Gene3D" id="1.20.120.900">
    <property type="entry name" value="Pex19, mPTS binding domain"/>
    <property type="match status" value="1"/>
</dbReference>
<dbReference type="OrthoDB" id="21292at2759"/>
<dbReference type="HOGENOM" id="CLU_043063_1_0_1"/>
<dbReference type="STRING" id="1284197.S8AQ51"/>
<dbReference type="AlphaFoldDB" id="S8AQ51"/>
<dbReference type="PANTHER" id="PTHR12774">
    <property type="entry name" value="PEROXISOMAL BIOGENESIS FACTOR 19"/>
    <property type="match status" value="1"/>
</dbReference>
<dbReference type="PANTHER" id="PTHR12774:SF2">
    <property type="entry name" value="PEROXISOMAL BIOGENESIS FACTOR 19"/>
    <property type="match status" value="1"/>
</dbReference>
<dbReference type="GO" id="GO:0005778">
    <property type="term" value="C:peroxisomal membrane"/>
    <property type="evidence" value="ECO:0007669"/>
    <property type="project" value="TreeGrafter"/>
</dbReference>
<comment type="caution">
    <text evidence="2">The sequence shown here is derived from an EMBL/GenBank/DDBJ whole genome shotgun (WGS) entry which is preliminary data.</text>
</comment>
<evidence type="ECO:0000256" key="1">
    <source>
        <dbReference type="SAM" id="MobiDB-lite"/>
    </source>
</evidence>
<feature type="region of interest" description="Disordered" evidence="1">
    <location>
        <begin position="195"/>
        <end position="216"/>
    </location>
</feature>
<feature type="region of interest" description="Disordered" evidence="1">
    <location>
        <begin position="41"/>
        <end position="143"/>
    </location>
</feature>
<dbReference type="GO" id="GO:0045046">
    <property type="term" value="P:protein import into peroxisome membrane"/>
    <property type="evidence" value="ECO:0007669"/>
    <property type="project" value="TreeGrafter"/>
</dbReference>
<reference evidence="2 3" key="1">
    <citation type="journal article" date="2013" name="PLoS Genet.">
        <title>Genomic mechanisms accounting for the adaptation to parasitism in nematode-trapping fungi.</title>
        <authorList>
            <person name="Meerupati T."/>
            <person name="Andersson K.M."/>
            <person name="Friman E."/>
            <person name="Kumar D."/>
            <person name="Tunlid A."/>
            <person name="Ahren D."/>
        </authorList>
    </citation>
    <scope>NUCLEOTIDE SEQUENCE [LARGE SCALE GENOMIC DNA]</scope>
    <source>
        <strain evidence="2 3">CBS 200.50</strain>
    </source>
</reference>
<dbReference type="eggNOG" id="KOG3133">
    <property type="taxonomic scope" value="Eukaryota"/>
</dbReference>
<accession>S8AQ51</accession>
<proteinExistence type="predicted"/>